<dbReference type="Proteomes" id="UP000028582">
    <property type="component" value="Unassembled WGS sequence"/>
</dbReference>
<organism evidence="1 2">
    <name type="scientific">Phytophthora nicotianae P1976</name>
    <dbReference type="NCBI Taxonomy" id="1317066"/>
    <lineage>
        <taxon>Eukaryota</taxon>
        <taxon>Sar</taxon>
        <taxon>Stramenopiles</taxon>
        <taxon>Oomycota</taxon>
        <taxon>Peronosporomycetes</taxon>
        <taxon>Peronosporales</taxon>
        <taxon>Peronosporaceae</taxon>
        <taxon>Phytophthora</taxon>
    </lineage>
</organism>
<reference evidence="1 2" key="1">
    <citation type="submission" date="2013-11" db="EMBL/GenBank/DDBJ databases">
        <title>The Genome Sequence of Phytophthora parasitica P1976.</title>
        <authorList>
            <consortium name="The Broad Institute Genomics Platform"/>
            <person name="Russ C."/>
            <person name="Tyler B."/>
            <person name="Panabieres F."/>
            <person name="Shan W."/>
            <person name="Tripathy S."/>
            <person name="Grunwald N."/>
            <person name="Machado M."/>
            <person name="Johnson C.S."/>
            <person name="Walker B."/>
            <person name="Young S."/>
            <person name="Zeng Q."/>
            <person name="Gargeya S."/>
            <person name="Fitzgerald M."/>
            <person name="Haas B."/>
            <person name="Abouelleil A."/>
            <person name="Allen A.W."/>
            <person name="Alvarado L."/>
            <person name="Arachchi H.M."/>
            <person name="Berlin A.M."/>
            <person name="Chapman S.B."/>
            <person name="Gainer-Dewar J."/>
            <person name="Goldberg J."/>
            <person name="Griggs A."/>
            <person name="Gujja S."/>
            <person name="Hansen M."/>
            <person name="Howarth C."/>
            <person name="Imamovic A."/>
            <person name="Ireland A."/>
            <person name="Larimer J."/>
            <person name="McCowan C."/>
            <person name="Murphy C."/>
            <person name="Pearson M."/>
            <person name="Poon T.W."/>
            <person name="Priest M."/>
            <person name="Roberts A."/>
            <person name="Saif S."/>
            <person name="Shea T."/>
            <person name="Sisk P."/>
            <person name="Sykes S."/>
            <person name="Wortman J."/>
            <person name="Nusbaum C."/>
            <person name="Birren B."/>
        </authorList>
    </citation>
    <scope>NUCLEOTIDE SEQUENCE [LARGE SCALE GENOMIC DNA]</scope>
    <source>
        <strain evidence="1 2">P1976</strain>
    </source>
</reference>
<sequence>MGCIFPFSAVQKGDVDLTKDARLIHDLSFLKGASINDTTVDEEEITVSYDGVEPIAKRILNVASEHPGQQNMMTGDVNGVFRHIPVAADAVR</sequence>
<comment type="caution">
    <text evidence="1">The sequence shown here is derived from an EMBL/GenBank/DDBJ whole genome shotgun (WGS) entry which is preliminary data.</text>
</comment>
<protein>
    <submittedName>
        <fullName evidence="1">Uncharacterized protein</fullName>
    </submittedName>
</protein>
<evidence type="ECO:0000313" key="1">
    <source>
        <dbReference type="EMBL" id="ETO70169.1"/>
    </source>
</evidence>
<evidence type="ECO:0000313" key="2">
    <source>
        <dbReference type="Proteomes" id="UP000028582"/>
    </source>
</evidence>
<dbReference type="AlphaFoldDB" id="A0A080ZU58"/>
<proteinExistence type="predicted"/>
<name>A0A080ZU58_PHYNI</name>
<gene>
    <name evidence="1" type="ORF">F444_13328</name>
</gene>
<accession>A0A080ZU58</accession>
<dbReference type="EMBL" id="ANJA01002403">
    <property type="protein sequence ID" value="ETO70169.1"/>
    <property type="molecule type" value="Genomic_DNA"/>
</dbReference>